<dbReference type="CDD" id="cd18571">
    <property type="entry name" value="ABC_6TM_peptidase_like"/>
    <property type="match status" value="1"/>
</dbReference>
<keyword evidence="9 10" id="KW-0472">Membrane</keyword>
<evidence type="ECO:0000256" key="3">
    <source>
        <dbReference type="ARBA" id="ARBA00022475"/>
    </source>
</evidence>
<name>A0A4Q1JQB9_9BACT</name>
<gene>
    <name evidence="14" type="ORF">EO244_00480</name>
</gene>
<dbReference type="GO" id="GO:0006508">
    <property type="term" value="P:proteolysis"/>
    <property type="evidence" value="ECO:0007669"/>
    <property type="project" value="InterPro"/>
</dbReference>
<dbReference type="InterPro" id="IPR003593">
    <property type="entry name" value="AAA+_ATPase"/>
</dbReference>
<dbReference type="CDD" id="cd02418">
    <property type="entry name" value="Peptidase_C39B"/>
    <property type="match status" value="1"/>
</dbReference>
<feature type="domain" description="ABC transmembrane type-1" evidence="12">
    <location>
        <begin position="170"/>
        <end position="449"/>
    </location>
</feature>
<dbReference type="GO" id="GO:0015421">
    <property type="term" value="F:ABC-type oligopeptide transporter activity"/>
    <property type="evidence" value="ECO:0007669"/>
    <property type="project" value="TreeGrafter"/>
</dbReference>
<dbReference type="Gene3D" id="1.20.1560.10">
    <property type="entry name" value="ABC transporter type 1, transmembrane domain"/>
    <property type="match status" value="1"/>
</dbReference>
<evidence type="ECO:0000313" key="15">
    <source>
        <dbReference type="Proteomes" id="UP000289703"/>
    </source>
</evidence>
<dbReference type="PROSITE" id="PS50929">
    <property type="entry name" value="ABC_TM1F"/>
    <property type="match status" value="1"/>
</dbReference>
<feature type="domain" description="ABC transporter" evidence="11">
    <location>
        <begin position="483"/>
        <end position="719"/>
    </location>
</feature>
<sequence>MSKFPVFIQRDATDCGPSCLKIISKYYKQYLEIDFLRKITHKSKLGVSLLSISDAAEKVGFRTLACKVDFDQIAENEFLPCVAHWNQNHFVVIYKIKKGKVFISDPNIGLVEYSKEEFLKCWATKDEIGVVLLFEPTPKLYTDEFAAKKKKNFSFLLDYILPYKKLIYHLLLAFLVGSGLSLIFPFLSQAIVDIGISSQDLDFVIVILIAQVILVVSQTSIGFIRNWIMLHVSVRISISLVSDFLIKLMKLPIRYFDTRMIGDIRQRIDDNERIQTFLTHSLISMSFGFFTFIIFSFVLAIYKIELLLIFYCGSALYIAWILLFMKRRRMLDYKRFSVLASEQSNIYQLITGMQEIKLNNCEKEKRWEWERIQMKLFKVKTASLMLNQNQQAGSLLINQLKNVLISYITARSVITGEISLGIMVAVQYIVGQLNAPITEFIGFLQAAQDAKMSLERIGEIHEEEEELVSEVRNLDIFEGSKDIVINDLSFTYDGPHSLKVLDKISLKIPNQKMTAIVGASGSGKTTMLKLLLGYYKLSPNTIQLGDMDLFQYNLSKWREKCGCVMQDGIIFSDTIRKNIVIKEEEVDEAKFISAIETANLHEFVSQLPLGYNTKIGQEGKALSEGQKQRILIARAVYKDPDYLFFDEATNSLDAQNEKEIVEKLNSFILGRTVVIVAHRLSTIRNADQIIVLNKGKISEIGSHSNLLDQQGDYYHLVKNQLEFLEV</sequence>
<dbReference type="PROSITE" id="PS50990">
    <property type="entry name" value="PEPTIDASE_C39"/>
    <property type="match status" value="1"/>
</dbReference>
<reference evidence="14 15" key="1">
    <citation type="submission" date="2019-01" db="EMBL/GenBank/DDBJ databases">
        <title>Ancylomarina salipaludis sp. nov., isolated from a salt marsh.</title>
        <authorList>
            <person name="Yoon J.-H."/>
        </authorList>
    </citation>
    <scope>NUCLEOTIDE SEQUENCE [LARGE SCALE GENOMIC DNA]</scope>
    <source>
        <strain evidence="14 15">SHSM-M15</strain>
    </source>
</reference>
<evidence type="ECO:0000256" key="4">
    <source>
        <dbReference type="ARBA" id="ARBA00022692"/>
    </source>
</evidence>
<feature type="transmembrane region" description="Helical" evidence="10">
    <location>
        <begin position="200"/>
        <end position="221"/>
    </location>
</feature>
<keyword evidence="3" id="KW-1003">Cell membrane</keyword>
<dbReference type="PANTHER" id="PTHR43394">
    <property type="entry name" value="ATP-DEPENDENT PERMEASE MDL1, MITOCHONDRIAL"/>
    <property type="match status" value="1"/>
</dbReference>
<dbReference type="AlphaFoldDB" id="A0A4Q1JQB9"/>
<evidence type="ECO:0000256" key="10">
    <source>
        <dbReference type="SAM" id="Phobius"/>
    </source>
</evidence>
<dbReference type="InterPro" id="IPR003439">
    <property type="entry name" value="ABC_transporter-like_ATP-bd"/>
</dbReference>
<dbReference type="EMBL" id="SAXA01000001">
    <property type="protein sequence ID" value="RXQ97398.1"/>
    <property type="molecule type" value="Genomic_DNA"/>
</dbReference>
<evidence type="ECO:0000256" key="2">
    <source>
        <dbReference type="ARBA" id="ARBA00022448"/>
    </source>
</evidence>
<dbReference type="PROSITE" id="PS50893">
    <property type="entry name" value="ABC_TRANSPORTER_2"/>
    <property type="match status" value="1"/>
</dbReference>
<dbReference type="RefSeq" id="WP_129251882.1">
    <property type="nucleotide sequence ID" value="NZ_SAXA01000001.1"/>
</dbReference>
<dbReference type="SUPFAM" id="SSF90123">
    <property type="entry name" value="ABC transporter transmembrane region"/>
    <property type="match status" value="1"/>
</dbReference>
<evidence type="ECO:0000256" key="8">
    <source>
        <dbReference type="ARBA" id="ARBA00022989"/>
    </source>
</evidence>
<proteinExistence type="predicted"/>
<keyword evidence="15" id="KW-1185">Reference proteome</keyword>
<dbReference type="PANTHER" id="PTHR43394:SF1">
    <property type="entry name" value="ATP-BINDING CASSETTE SUB-FAMILY B MEMBER 10, MITOCHONDRIAL"/>
    <property type="match status" value="1"/>
</dbReference>
<dbReference type="InterPro" id="IPR039421">
    <property type="entry name" value="Type_1_exporter"/>
</dbReference>
<keyword evidence="2" id="KW-0813">Transport</keyword>
<protein>
    <submittedName>
        <fullName evidence="14">Peptidase domain-containing ABC transporter</fullName>
    </submittedName>
</protein>
<feature type="transmembrane region" description="Helical" evidence="10">
    <location>
        <begin position="308"/>
        <end position="325"/>
    </location>
</feature>
<feature type="domain" description="Peptidase C39" evidence="13">
    <location>
        <begin position="9"/>
        <end position="129"/>
    </location>
</feature>
<dbReference type="OrthoDB" id="9760358at2"/>
<comment type="caution">
    <text evidence="14">The sequence shown here is derived from an EMBL/GenBank/DDBJ whole genome shotgun (WGS) entry which is preliminary data.</text>
</comment>
<evidence type="ECO:0000313" key="14">
    <source>
        <dbReference type="EMBL" id="RXQ97398.1"/>
    </source>
</evidence>
<dbReference type="GO" id="GO:0005886">
    <property type="term" value="C:plasma membrane"/>
    <property type="evidence" value="ECO:0007669"/>
    <property type="project" value="UniProtKB-SubCell"/>
</dbReference>
<dbReference type="InterPro" id="IPR036640">
    <property type="entry name" value="ABC1_TM_sf"/>
</dbReference>
<keyword evidence="7" id="KW-0067">ATP-binding</keyword>
<dbReference type="Gene3D" id="3.90.70.10">
    <property type="entry name" value="Cysteine proteinases"/>
    <property type="match status" value="1"/>
</dbReference>
<evidence type="ECO:0000256" key="5">
    <source>
        <dbReference type="ARBA" id="ARBA00022741"/>
    </source>
</evidence>
<keyword evidence="8 10" id="KW-1133">Transmembrane helix</keyword>
<keyword evidence="4 10" id="KW-0812">Transmembrane</keyword>
<dbReference type="Pfam" id="PF03412">
    <property type="entry name" value="Peptidase_C39"/>
    <property type="match status" value="1"/>
</dbReference>
<evidence type="ECO:0000259" key="12">
    <source>
        <dbReference type="PROSITE" id="PS50929"/>
    </source>
</evidence>
<evidence type="ECO:0000259" key="13">
    <source>
        <dbReference type="PROSITE" id="PS50990"/>
    </source>
</evidence>
<dbReference type="SMART" id="SM00382">
    <property type="entry name" value="AAA"/>
    <property type="match status" value="1"/>
</dbReference>
<accession>A0A4Q1JQB9</accession>
<keyword evidence="6" id="KW-0378">Hydrolase</keyword>
<comment type="subcellular location">
    <subcellularLocation>
        <location evidence="1">Cell membrane</location>
        <topology evidence="1">Multi-pass membrane protein</topology>
    </subcellularLocation>
</comment>
<evidence type="ECO:0000256" key="7">
    <source>
        <dbReference type="ARBA" id="ARBA00022840"/>
    </source>
</evidence>
<evidence type="ECO:0000256" key="1">
    <source>
        <dbReference type="ARBA" id="ARBA00004651"/>
    </source>
</evidence>
<dbReference type="InterPro" id="IPR011527">
    <property type="entry name" value="ABC1_TM_dom"/>
</dbReference>
<dbReference type="Proteomes" id="UP000289703">
    <property type="component" value="Unassembled WGS sequence"/>
</dbReference>
<feature type="transmembrane region" description="Helical" evidence="10">
    <location>
        <begin position="282"/>
        <end position="302"/>
    </location>
</feature>
<evidence type="ECO:0000256" key="6">
    <source>
        <dbReference type="ARBA" id="ARBA00022801"/>
    </source>
</evidence>
<dbReference type="GO" id="GO:0016887">
    <property type="term" value="F:ATP hydrolysis activity"/>
    <property type="evidence" value="ECO:0007669"/>
    <property type="project" value="InterPro"/>
</dbReference>
<dbReference type="GO" id="GO:0005524">
    <property type="term" value="F:ATP binding"/>
    <property type="evidence" value="ECO:0007669"/>
    <property type="project" value="UniProtKB-KW"/>
</dbReference>
<dbReference type="Gene3D" id="3.40.50.300">
    <property type="entry name" value="P-loop containing nucleotide triphosphate hydrolases"/>
    <property type="match status" value="1"/>
</dbReference>
<dbReference type="InterPro" id="IPR027417">
    <property type="entry name" value="P-loop_NTPase"/>
</dbReference>
<dbReference type="Pfam" id="PF00005">
    <property type="entry name" value="ABC_tran"/>
    <property type="match status" value="1"/>
</dbReference>
<evidence type="ECO:0000256" key="9">
    <source>
        <dbReference type="ARBA" id="ARBA00023136"/>
    </source>
</evidence>
<organism evidence="14 15">
    <name type="scientific">Ancylomarina salipaludis</name>
    <dbReference type="NCBI Taxonomy" id="2501299"/>
    <lineage>
        <taxon>Bacteria</taxon>
        <taxon>Pseudomonadati</taxon>
        <taxon>Bacteroidota</taxon>
        <taxon>Bacteroidia</taxon>
        <taxon>Marinilabiliales</taxon>
        <taxon>Marinifilaceae</taxon>
        <taxon>Ancylomarina</taxon>
    </lineage>
</organism>
<keyword evidence="5" id="KW-0547">Nucleotide-binding</keyword>
<dbReference type="FunFam" id="3.40.50.300:FF:000299">
    <property type="entry name" value="ABC transporter ATP-binding protein/permease"/>
    <property type="match status" value="1"/>
</dbReference>
<dbReference type="GO" id="GO:0008233">
    <property type="term" value="F:peptidase activity"/>
    <property type="evidence" value="ECO:0007669"/>
    <property type="project" value="InterPro"/>
</dbReference>
<feature type="transmembrane region" description="Helical" evidence="10">
    <location>
        <begin position="166"/>
        <end position="188"/>
    </location>
</feature>
<dbReference type="InterPro" id="IPR005074">
    <property type="entry name" value="Peptidase_C39"/>
</dbReference>
<dbReference type="SUPFAM" id="SSF52540">
    <property type="entry name" value="P-loop containing nucleoside triphosphate hydrolases"/>
    <property type="match status" value="1"/>
</dbReference>
<dbReference type="Pfam" id="PF00664">
    <property type="entry name" value="ABC_membrane"/>
    <property type="match status" value="1"/>
</dbReference>
<evidence type="ECO:0000259" key="11">
    <source>
        <dbReference type="PROSITE" id="PS50893"/>
    </source>
</evidence>